<dbReference type="SUPFAM" id="SSF52374">
    <property type="entry name" value="Nucleotidylyl transferase"/>
    <property type="match status" value="1"/>
</dbReference>
<dbReference type="PIRSF" id="PIRSF004491">
    <property type="entry name" value="FAD_Synth"/>
    <property type="match status" value="1"/>
</dbReference>
<evidence type="ECO:0000256" key="3">
    <source>
        <dbReference type="ARBA" id="ARBA00005201"/>
    </source>
</evidence>
<dbReference type="InterPro" id="IPR015864">
    <property type="entry name" value="FAD_synthase"/>
</dbReference>
<dbReference type="PANTHER" id="PTHR22749:SF6">
    <property type="entry name" value="RIBOFLAVIN KINASE"/>
    <property type="match status" value="1"/>
</dbReference>
<dbReference type="Proteomes" id="UP000676409">
    <property type="component" value="Chromosome"/>
</dbReference>
<comment type="function">
    <text evidence="1">Catalyzes the phosphorylation of riboflavin to FMN followed by the adenylation of FMN to FAD.</text>
</comment>
<evidence type="ECO:0000256" key="2">
    <source>
        <dbReference type="ARBA" id="ARBA00004726"/>
    </source>
</evidence>
<evidence type="ECO:0000256" key="6">
    <source>
        <dbReference type="ARBA" id="ARBA00022679"/>
    </source>
</evidence>
<keyword evidence="4 15" id="KW-0285">Flavoprotein</keyword>
<dbReference type="SMART" id="SM00904">
    <property type="entry name" value="Flavokinase"/>
    <property type="match status" value="1"/>
</dbReference>
<dbReference type="InterPro" id="IPR015865">
    <property type="entry name" value="Riboflavin_kinase_bac/euk"/>
</dbReference>
<reference evidence="17" key="1">
    <citation type="submission" date="2021-04" db="EMBL/GenBank/DDBJ databases">
        <title>The complete genome sequence of Caulobacter sp. S6.</title>
        <authorList>
            <person name="Tang Y."/>
            <person name="Ouyang W."/>
            <person name="Liu Q."/>
            <person name="Huang B."/>
            <person name="Guo Z."/>
            <person name="Lei P."/>
        </authorList>
    </citation>
    <scope>NUCLEOTIDE SEQUENCE</scope>
    <source>
        <strain evidence="17">S6</strain>
    </source>
</reference>
<dbReference type="InterPro" id="IPR014729">
    <property type="entry name" value="Rossmann-like_a/b/a_fold"/>
</dbReference>
<keyword evidence="9 15" id="KW-0418">Kinase</keyword>
<gene>
    <name evidence="17" type="ORF">KCG34_21965</name>
</gene>
<evidence type="ECO:0000256" key="1">
    <source>
        <dbReference type="ARBA" id="ARBA00002121"/>
    </source>
</evidence>
<dbReference type="GO" id="GO:0009398">
    <property type="term" value="P:FMN biosynthetic process"/>
    <property type="evidence" value="ECO:0007669"/>
    <property type="project" value="UniProtKB-UniRule"/>
</dbReference>
<comment type="catalytic activity">
    <reaction evidence="13 15">
        <text>riboflavin + ATP = FMN + ADP + H(+)</text>
        <dbReference type="Rhea" id="RHEA:14357"/>
        <dbReference type="ChEBI" id="CHEBI:15378"/>
        <dbReference type="ChEBI" id="CHEBI:30616"/>
        <dbReference type="ChEBI" id="CHEBI:57986"/>
        <dbReference type="ChEBI" id="CHEBI:58210"/>
        <dbReference type="ChEBI" id="CHEBI:456216"/>
        <dbReference type="EC" id="2.7.1.26"/>
    </reaction>
</comment>
<dbReference type="GO" id="GO:0005524">
    <property type="term" value="F:ATP binding"/>
    <property type="evidence" value="ECO:0007669"/>
    <property type="project" value="UniProtKB-UniRule"/>
</dbReference>
<feature type="domain" description="Riboflavin kinase" evidence="16">
    <location>
        <begin position="186"/>
        <end position="310"/>
    </location>
</feature>
<accession>A0A975FYT9</accession>
<keyword evidence="11 15" id="KW-0067">ATP-binding</keyword>
<sequence length="313" mass="34272">MHLKVIHGWRDIEPEHRGAAVALGEFDGVHRGHQRVIAAAAVAAGRLHAPLGVISFEPHPRRYFFPNVEPFRLMTLDQQARALDDLGVDFFYVLPFDAEMAQMSDEDFARDVLASGLGARHVAAGFDITFGKGRSGDPEALKRYGETYGFSVSIAERAGDEKIAKYSSSGVREALKAGHPERATEILGRPFAIEGVVVEGQKLGRKLGFPTANVNGGDYVRPRLGSYATRTRLADGREIPGVANFGVNPTTGLVEARLEVWLFEFDEDLYGQTIETDLVAFLRPELKFEGLEALIDQIGKDADAAARILLPEI</sequence>
<keyword evidence="18" id="KW-1185">Reference proteome</keyword>
<dbReference type="Gene3D" id="2.40.30.30">
    <property type="entry name" value="Riboflavin kinase-like"/>
    <property type="match status" value="1"/>
</dbReference>
<dbReference type="SUPFAM" id="SSF82114">
    <property type="entry name" value="Riboflavin kinase-like"/>
    <property type="match status" value="1"/>
</dbReference>
<dbReference type="GO" id="GO:0009231">
    <property type="term" value="P:riboflavin biosynthetic process"/>
    <property type="evidence" value="ECO:0007669"/>
    <property type="project" value="InterPro"/>
</dbReference>
<keyword evidence="10 15" id="KW-0274">FAD</keyword>
<keyword evidence="8 15" id="KW-0547">Nucleotide-binding</keyword>
<evidence type="ECO:0000256" key="9">
    <source>
        <dbReference type="ARBA" id="ARBA00022777"/>
    </source>
</evidence>
<evidence type="ECO:0000256" key="8">
    <source>
        <dbReference type="ARBA" id="ARBA00022741"/>
    </source>
</evidence>
<dbReference type="RefSeq" id="WP_211937731.1">
    <property type="nucleotide sequence ID" value="NZ_CP073078.1"/>
</dbReference>
<dbReference type="AlphaFoldDB" id="A0A975FYT9"/>
<evidence type="ECO:0000256" key="7">
    <source>
        <dbReference type="ARBA" id="ARBA00022695"/>
    </source>
</evidence>
<dbReference type="FunFam" id="3.40.50.620:FF:000021">
    <property type="entry name" value="Riboflavin biosynthesis protein"/>
    <property type="match status" value="1"/>
</dbReference>
<evidence type="ECO:0000259" key="16">
    <source>
        <dbReference type="SMART" id="SM00904"/>
    </source>
</evidence>
<dbReference type="NCBIfam" id="TIGR00083">
    <property type="entry name" value="ribF"/>
    <property type="match status" value="1"/>
</dbReference>
<dbReference type="PANTHER" id="PTHR22749">
    <property type="entry name" value="RIBOFLAVIN KINASE/FMN ADENYLYLTRANSFERASE"/>
    <property type="match status" value="1"/>
</dbReference>
<evidence type="ECO:0000256" key="12">
    <source>
        <dbReference type="ARBA" id="ARBA00023268"/>
    </source>
</evidence>
<comment type="catalytic activity">
    <reaction evidence="14 15">
        <text>FMN + ATP + H(+) = FAD + diphosphate</text>
        <dbReference type="Rhea" id="RHEA:17237"/>
        <dbReference type="ChEBI" id="CHEBI:15378"/>
        <dbReference type="ChEBI" id="CHEBI:30616"/>
        <dbReference type="ChEBI" id="CHEBI:33019"/>
        <dbReference type="ChEBI" id="CHEBI:57692"/>
        <dbReference type="ChEBI" id="CHEBI:58210"/>
        <dbReference type="EC" id="2.7.7.2"/>
    </reaction>
</comment>
<proteinExistence type="inferred from homology"/>
<evidence type="ECO:0000313" key="18">
    <source>
        <dbReference type="Proteomes" id="UP000676409"/>
    </source>
</evidence>
<evidence type="ECO:0000256" key="5">
    <source>
        <dbReference type="ARBA" id="ARBA00022643"/>
    </source>
</evidence>
<comment type="pathway">
    <text evidence="2 15">Cofactor biosynthesis; FAD biosynthesis; FAD from FMN: step 1/1.</text>
</comment>
<dbReference type="NCBIfam" id="NF004160">
    <property type="entry name" value="PRK05627.1-3"/>
    <property type="match status" value="1"/>
</dbReference>
<evidence type="ECO:0000256" key="15">
    <source>
        <dbReference type="PIRNR" id="PIRNR004491"/>
    </source>
</evidence>
<keyword evidence="12" id="KW-0511">Multifunctional enzyme</keyword>
<comment type="pathway">
    <text evidence="3 15">Cofactor biosynthesis; FMN biosynthesis; FMN from riboflavin (ATP route): step 1/1.</text>
</comment>
<protein>
    <recommendedName>
        <fullName evidence="15">Riboflavin biosynthesis protein</fullName>
    </recommendedName>
    <domain>
        <recommendedName>
            <fullName evidence="15">Riboflavin kinase</fullName>
            <ecNumber evidence="15">2.7.1.26</ecNumber>
        </recommendedName>
        <alternativeName>
            <fullName evidence="15">Flavokinase</fullName>
        </alternativeName>
    </domain>
    <domain>
        <recommendedName>
            <fullName evidence="15">FMN adenylyltransferase</fullName>
            <ecNumber evidence="15">2.7.7.2</ecNumber>
        </recommendedName>
        <alternativeName>
            <fullName evidence="15">FAD pyrophosphorylase</fullName>
        </alternativeName>
        <alternativeName>
            <fullName evidence="15">FAD synthase</fullName>
        </alternativeName>
    </domain>
</protein>
<evidence type="ECO:0000256" key="4">
    <source>
        <dbReference type="ARBA" id="ARBA00022630"/>
    </source>
</evidence>
<dbReference type="GO" id="GO:0006747">
    <property type="term" value="P:FAD biosynthetic process"/>
    <property type="evidence" value="ECO:0007669"/>
    <property type="project" value="UniProtKB-UniRule"/>
</dbReference>
<dbReference type="KEGG" id="caul:KCG34_21965"/>
<dbReference type="GO" id="GO:0003919">
    <property type="term" value="F:FMN adenylyltransferase activity"/>
    <property type="evidence" value="ECO:0007669"/>
    <property type="project" value="UniProtKB-UniRule"/>
</dbReference>
<keyword evidence="5 15" id="KW-0288">FMN</keyword>
<evidence type="ECO:0000256" key="10">
    <source>
        <dbReference type="ARBA" id="ARBA00022827"/>
    </source>
</evidence>
<comment type="similarity">
    <text evidence="15">Belongs to the ribF family.</text>
</comment>
<dbReference type="InterPro" id="IPR023468">
    <property type="entry name" value="Riboflavin_kinase"/>
</dbReference>
<dbReference type="EC" id="2.7.1.26" evidence="15"/>
<dbReference type="InterPro" id="IPR023465">
    <property type="entry name" value="Riboflavin_kinase_dom_sf"/>
</dbReference>
<evidence type="ECO:0000256" key="14">
    <source>
        <dbReference type="ARBA" id="ARBA00049494"/>
    </source>
</evidence>
<dbReference type="Pfam" id="PF06574">
    <property type="entry name" value="FAD_syn"/>
    <property type="match status" value="1"/>
</dbReference>
<name>A0A975FYT9_9CAUL</name>
<dbReference type="InterPro" id="IPR002606">
    <property type="entry name" value="Riboflavin_kinase_bac"/>
</dbReference>
<organism evidence="17 18">
    <name type="scientific">Phenylobacterium montanum</name>
    <dbReference type="NCBI Taxonomy" id="2823693"/>
    <lineage>
        <taxon>Bacteria</taxon>
        <taxon>Pseudomonadati</taxon>
        <taxon>Pseudomonadota</taxon>
        <taxon>Alphaproteobacteria</taxon>
        <taxon>Caulobacterales</taxon>
        <taxon>Caulobacteraceae</taxon>
        <taxon>Phenylobacterium</taxon>
    </lineage>
</organism>
<dbReference type="EMBL" id="CP073078">
    <property type="protein sequence ID" value="QUD87681.1"/>
    <property type="molecule type" value="Genomic_DNA"/>
</dbReference>
<evidence type="ECO:0000256" key="13">
    <source>
        <dbReference type="ARBA" id="ARBA00047880"/>
    </source>
</evidence>
<dbReference type="Pfam" id="PF01687">
    <property type="entry name" value="Flavokinase"/>
    <property type="match status" value="1"/>
</dbReference>
<keyword evidence="6 15" id="KW-0808">Transferase</keyword>
<dbReference type="Gene3D" id="3.40.50.620">
    <property type="entry name" value="HUPs"/>
    <property type="match status" value="1"/>
</dbReference>
<keyword evidence="7 15" id="KW-0548">Nucleotidyltransferase</keyword>
<dbReference type="CDD" id="cd02064">
    <property type="entry name" value="FAD_synthetase_N"/>
    <property type="match status" value="1"/>
</dbReference>
<evidence type="ECO:0000256" key="11">
    <source>
        <dbReference type="ARBA" id="ARBA00022840"/>
    </source>
</evidence>
<evidence type="ECO:0000313" key="17">
    <source>
        <dbReference type="EMBL" id="QUD87681.1"/>
    </source>
</evidence>
<dbReference type="GO" id="GO:0008531">
    <property type="term" value="F:riboflavin kinase activity"/>
    <property type="evidence" value="ECO:0007669"/>
    <property type="project" value="UniProtKB-UniRule"/>
</dbReference>
<dbReference type="EC" id="2.7.7.2" evidence="15"/>